<evidence type="ECO:0000313" key="1">
    <source>
        <dbReference type="EMBL" id="SPL62408.1"/>
    </source>
</evidence>
<proteinExistence type="predicted"/>
<dbReference type="Proteomes" id="UP000246073">
    <property type="component" value="Unassembled WGS sequence"/>
</dbReference>
<reference evidence="2" key="1">
    <citation type="submission" date="2017-12" db="EMBL/GenBank/DDBJ databases">
        <authorList>
            <person name="Diaz M."/>
        </authorList>
    </citation>
    <scope>NUCLEOTIDE SEQUENCE [LARGE SCALE GENOMIC DNA]</scope>
    <source>
        <strain evidence="2">FI11154</strain>
    </source>
</reference>
<protein>
    <submittedName>
        <fullName evidence="1">Mobile element protein</fullName>
    </submittedName>
</protein>
<sequence>MYDNRSSLDHRHRFQPEVIAEAVWLYFHFPLSFRMVEDMLAWCCHVNWAAVACLTVWA</sequence>
<organism evidence="1 2">
    <name type="scientific">Ochrobactrum soli</name>
    <dbReference type="NCBI Taxonomy" id="2448455"/>
    <lineage>
        <taxon>Bacteria</taxon>
        <taxon>Pseudomonadati</taxon>
        <taxon>Pseudomonadota</taxon>
        <taxon>Alphaproteobacteria</taxon>
        <taxon>Hyphomicrobiales</taxon>
        <taxon>Brucellaceae</taxon>
        <taxon>Brucella/Ochrobactrum group</taxon>
        <taxon>Ochrobactrum</taxon>
    </lineage>
</organism>
<gene>
    <name evidence="1" type="ORF">OHAE_5476</name>
</gene>
<dbReference type="AlphaFoldDB" id="A0A2P9HE87"/>
<name>A0A2P9HE87_9HYPH</name>
<dbReference type="EMBL" id="OOFM01000002">
    <property type="protein sequence ID" value="SPL62408.1"/>
    <property type="molecule type" value="Genomic_DNA"/>
</dbReference>
<evidence type="ECO:0000313" key="2">
    <source>
        <dbReference type="Proteomes" id="UP000246073"/>
    </source>
</evidence>
<accession>A0A2P9HE87</accession>